<evidence type="ECO:0000256" key="2">
    <source>
        <dbReference type="ARBA" id="ARBA00022523"/>
    </source>
</evidence>
<evidence type="ECO:0000256" key="9">
    <source>
        <dbReference type="RuleBase" id="RU361120"/>
    </source>
</evidence>
<dbReference type="Gramene" id="QL10p002796:mrna">
    <property type="protein sequence ID" value="QL10p002796:mrna"/>
    <property type="gene ID" value="QL10p002796"/>
</dbReference>
<dbReference type="PANTHER" id="PTHR31062">
    <property type="entry name" value="XYLOGLUCAN ENDOTRANSGLUCOSYLASE/HYDROLASE PROTEIN 8-RELATED"/>
    <property type="match status" value="1"/>
</dbReference>
<keyword evidence="2 9" id="KW-0052">Apoplast</keyword>
<evidence type="ECO:0000256" key="5">
    <source>
        <dbReference type="ARBA" id="ARBA00022801"/>
    </source>
</evidence>
<dbReference type="InterPro" id="IPR016455">
    <property type="entry name" value="XTH"/>
</dbReference>
<name>A0A7N2MMI5_QUELO</name>
<dbReference type="GO" id="GO:0016762">
    <property type="term" value="F:xyloglucan:xyloglucosyl transferase activity"/>
    <property type="evidence" value="ECO:0007669"/>
    <property type="project" value="UniProtKB-EC"/>
</dbReference>
<evidence type="ECO:0000256" key="1">
    <source>
        <dbReference type="ARBA" id="ARBA00022512"/>
    </source>
</evidence>
<dbReference type="GO" id="GO:0048046">
    <property type="term" value="C:apoplast"/>
    <property type="evidence" value="ECO:0007669"/>
    <property type="project" value="UniProtKB-SubCell"/>
</dbReference>
<dbReference type="CDD" id="cd02176">
    <property type="entry name" value="GH16_XET"/>
    <property type="match status" value="1"/>
</dbReference>
<dbReference type="Pfam" id="PF00722">
    <property type="entry name" value="Glyco_hydro_16"/>
    <property type="match status" value="1"/>
</dbReference>
<dbReference type="PIRSF" id="PIRSF005604">
    <property type="entry name" value="XET"/>
    <property type="match status" value="1"/>
</dbReference>
<dbReference type="PROSITE" id="PS51762">
    <property type="entry name" value="GH16_2"/>
    <property type="match status" value="1"/>
</dbReference>
<evidence type="ECO:0000313" key="11">
    <source>
        <dbReference type="EnsemblPlants" id="QL10p002796:mrna"/>
    </source>
</evidence>
<sequence>MGFCILSLLNLFAFLIFTSVQARGSVHARGVRGPNKYNFKRNYNVTWGLNNALLLNQETELQLSMDQKSGSGFESYNHYKSGLFHMRIKLPEKNSIGIVTAFYLSSPRSAVNDKHDELDFEFLGSNGPTYTLQTNVFVNGQGGREQKIKLWFDPTKRFHSYKILWNQFRVMFYVDDIPIRVFKNNAKIGVSYPSKPMRVIGSLWNPESWASNGIKTDWSQAPFKAKFQDFKIHGCTLQTGGNKNCHSSKLWWNSKKYQSLNVREQRVYQNVRRKYMTYDYCSDRSRHPKTPPECRRNK</sequence>
<feature type="active site" description="Proton donor" evidence="8">
    <location>
        <position position="121"/>
    </location>
</feature>
<comment type="function">
    <text evidence="9">Catalyzes xyloglucan endohydrolysis (XEH) and/or endotransglycosylation (XET). Cleaves and religates xyloglucan polymers, an essential constituent of the primary cell wall, and thereby participates in cell wall construction of growing tissues.</text>
</comment>
<keyword evidence="9" id="KW-0961">Cell wall biogenesis/degradation</keyword>
<evidence type="ECO:0000256" key="4">
    <source>
        <dbReference type="ARBA" id="ARBA00022679"/>
    </source>
</evidence>
<dbReference type="GO" id="GO:0042546">
    <property type="term" value="P:cell wall biogenesis"/>
    <property type="evidence" value="ECO:0007669"/>
    <property type="project" value="InterPro"/>
</dbReference>
<feature type="domain" description="GH16" evidence="10">
    <location>
        <begin position="26"/>
        <end position="227"/>
    </location>
</feature>
<evidence type="ECO:0000256" key="3">
    <source>
        <dbReference type="ARBA" id="ARBA00022525"/>
    </source>
</evidence>
<comment type="similarity">
    <text evidence="9">Belongs to the glycosyl hydrolase 16 family.</text>
</comment>
<dbReference type="GO" id="GO:0010411">
    <property type="term" value="P:xyloglucan metabolic process"/>
    <property type="evidence" value="ECO:0007669"/>
    <property type="project" value="InterPro"/>
</dbReference>
<feature type="chain" id="PRO_5029947975" description="Xyloglucan endotransglucosylase/hydrolase" evidence="9">
    <location>
        <begin position="23"/>
        <end position="298"/>
    </location>
</feature>
<comment type="PTM">
    <text evidence="9">Contains at least one intrachain disulfide bond essential for its enzymatic activity.</text>
</comment>
<reference evidence="11" key="2">
    <citation type="submission" date="2021-01" db="UniProtKB">
        <authorList>
            <consortium name="EnsemblPlants"/>
        </authorList>
    </citation>
    <scope>IDENTIFICATION</scope>
</reference>
<dbReference type="InterPro" id="IPR000757">
    <property type="entry name" value="Beta-glucanase-like"/>
</dbReference>
<dbReference type="AlphaFoldDB" id="A0A7N2MMI5"/>
<keyword evidence="3 9" id="KW-0964">Secreted</keyword>
<keyword evidence="12" id="KW-1185">Reference proteome</keyword>
<dbReference type="InterPro" id="IPR010713">
    <property type="entry name" value="XET_C"/>
</dbReference>
<accession>A0A7N2MMI5</accession>
<dbReference type="Gene3D" id="2.60.120.200">
    <property type="match status" value="1"/>
</dbReference>
<dbReference type="OMA" id="SAVNDKH"/>
<dbReference type="InParanoid" id="A0A7N2MMI5"/>
<dbReference type="EnsemblPlants" id="QL10p002796:mrna">
    <property type="protein sequence ID" value="QL10p002796:mrna"/>
    <property type="gene ID" value="QL10p002796"/>
</dbReference>
<feature type="active site" description="Nucleophile" evidence="8">
    <location>
        <position position="117"/>
    </location>
</feature>
<dbReference type="GO" id="GO:0004553">
    <property type="term" value="F:hydrolase activity, hydrolyzing O-glycosyl compounds"/>
    <property type="evidence" value="ECO:0007669"/>
    <property type="project" value="InterPro"/>
</dbReference>
<keyword evidence="4 9" id="KW-0808">Transferase</keyword>
<dbReference type="EC" id="2.4.1.207" evidence="9"/>
<evidence type="ECO:0000259" key="10">
    <source>
        <dbReference type="PROSITE" id="PS51762"/>
    </source>
</evidence>
<evidence type="ECO:0000313" key="12">
    <source>
        <dbReference type="Proteomes" id="UP000594261"/>
    </source>
</evidence>
<comment type="subcellular location">
    <subcellularLocation>
        <location evidence="9">Secreted</location>
        <location evidence="9">Cell wall</location>
    </subcellularLocation>
    <subcellularLocation>
        <location evidence="9">Secreted</location>
        <location evidence="9">Extracellular space</location>
        <location evidence="9">Apoplast</location>
    </subcellularLocation>
</comment>
<dbReference type="InterPro" id="IPR013320">
    <property type="entry name" value="ConA-like_dom_sf"/>
</dbReference>
<organism evidence="11 12">
    <name type="scientific">Quercus lobata</name>
    <name type="common">Valley oak</name>
    <dbReference type="NCBI Taxonomy" id="97700"/>
    <lineage>
        <taxon>Eukaryota</taxon>
        <taxon>Viridiplantae</taxon>
        <taxon>Streptophyta</taxon>
        <taxon>Embryophyta</taxon>
        <taxon>Tracheophyta</taxon>
        <taxon>Spermatophyta</taxon>
        <taxon>Magnoliopsida</taxon>
        <taxon>eudicotyledons</taxon>
        <taxon>Gunneridae</taxon>
        <taxon>Pentapetalae</taxon>
        <taxon>rosids</taxon>
        <taxon>fabids</taxon>
        <taxon>Fagales</taxon>
        <taxon>Fagaceae</taxon>
        <taxon>Quercus</taxon>
    </lineage>
</organism>
<dbReference type="InterPro" id="IPR044791">
    <property type="entry name" value="Beta-glucanase/XTH"/>
</dbReference>
<protein>
    <recommendedName>
        <fullName evidence="9">Xyloglucan endotransglucosylase/hydrolase</fullName>
        <ecNumber evidence="9">2.4.1.207</ecNumber>
    </recommendedName>
</protein>
<keyword evidence="9" id="KW-0732">Signal</keyword>
<dbReference type="SUPFAM" id="SSF49899">
    <property type="entry name" value="Concanavalin A-like lectins/glucanases"/>
    <property type="match status" value="1"/>
</dbReference>
<reference evidence="11 12" key="1">
    <citation type="journal article" date="2016" name="G3 (Bethesda)">
        <title>First Draft Assembly and Annotation of the Genome of a California Endemic Oak Quercus lobata Nee (Fagaceae).</title>
        <authorList>
            <person name="Sork V.L."/>
            <person name="Fitz-Gibbon S.T."/>
            <person name="Puiu D."/>
            <person name="Crepeau M."/>
            <person name="Gugger P.F."/>
            <person name="Sherman R."/>
            <person name="Stevens K."/>
            <person name="Langley C.H."/>
            <person name="Pellegrini M."/>
            <person name="Salzberg S.L."/>
        </authorList>
    </citation>
    <scope>NUCLEOTIDE SEQUENCE [LARGE SCALE GENOMIC DNA]</scope>
    <source>
        <strain evidence="11 12">cv. SW786</strain>
    </source>
</reference>
<keyword evidence="1 9" id="KW-0134">Cell wall</keyword>
<evidence type="ECO:0000256" key="8">
    <source>
        <dbReference type="PIRSR" id="PIRSR005604-1"/>
    </source>
</evidence>
<dbReference type="Proteomes" id="UP000594261">
    <property type="component" value="Chromosome 10"/>
</dbReference>
<feature type="signal peptide" evidence="9">
    <location>
        <begin position="1"/>
        <end position="22"/>
    </location>
</feature>
<evidence type="ECO:0000256" key="7">
    <source>
        <dbReference type="ARBA" id="ARBA00023295"/>
    </source>
</evidence>
<keyword evidence="5 9" id="KW-0378">Hydrolase</keyword>
<dbReference type="EMBL" id="LRBV02000010">
    <property type="status" value="NOT_ANNOTATED_CDS"/>
    <property type="molecule type" value="Genomic_DNA"/>
</dbReference>
<evidence type="ECO:0000256" key="6">
    <source>
        <dbReference type="ARBA" id="ARBA00023157"/>
    </source>
</evidence>
<dbReference type="Pfam" id="PF06955">
    <property type="entry name" value="XET_C"/>
    <property type="match status" value="1"/>
</dbReference>
<keyword evidence="6" id="KW-1015">Disulfide bond</keyword>
<keyword evidence="7 9" id="KW-0326">Glycosidase</keyword>
<dbReference type="GO" id="GO:0071555">
    <property type="term" value="P:cell wall organization"/>
    <property type="evidence" value="ECO:0007669"/>
    <property type="project" value="UniProtKB-KW"/>
</dbReference>
<proteinExistence type="inferred from homology"/>